<dbReference type="SMART" id="SM00116">
    <property type="entry name" value="CBS"/>
    <property type="match status" value="2"/>
</dbReference>
<evidence type="ECO:0000256" key="1">
    <source>
        <dbReference type="ARBA" id="ARBA00023122"/>
    </source>
</evidence>
<dbReference type="Pfam" id="PF00571">
    <property type="entry name" value="CBS"/>
    <property type="match status" value="2"/>
</dbReference>
<organism evidence="4">
    <name type="scientific">Candidatus Methanomethylicus mesodigestus</name>
    <dbReference type="NCBI Taxonomy" id="1867258"/>
    <lineage>
        <taxon>Archaea</taxon>
        <taxon>Thermoproteota</taxon>
        <taxon>Methanosuratincolia</taxon>
        <taxon>Candidatus Methanomethylicales</taxon>
        <taxon>Candidatus Methanomethylicaceae</taxon>
        <taxon>Candidatus Methanomethylicus</taxon>
    </lineage>
</organism>
<keyword evidence="1 2" id="KW-0129">CBS domain</keyword>
<dbReference type="InterPro" id="IPR046342">
    <property type="entry name" value="CBS_dom_sf"/>
</dbReference>
<evidence type="ECO:0000256" key="2">
    <source>
        <dbReference type="PROSITE-ProRule" id="PRU00703"/>
    </source>
</evidence>
<dbReference type="PROSITE" id="PS51371">
    <property type="entry name" value="CBS"/>
    <property type="match status" value="2"/>
</dbReference>
<gene>
    <name evidence="4" type="ORF">ENS19_07115</name>
</gene>
<evidence type="ECO:0000313" key="4">
    <source>
        <dbReference type="EMBL" id="HFK21024.1"/>
    </source>
</evidence>
<name>A0A7C3ESX8_9CREN</name>
<dbReference type="EMBL" id="DSTX01000011">
    <property type="protein sequence ID" value="HFK21024.1"/>
    <property type="molecule type" value="Genomic_DNA"/>
</dbReference>
<dbReference type="AlphaFoldDB" id="A0A7C3ESX8"/>
<protein>
    <submittedName>
        <fullName evidence="4">CBS domain-containing protein</fullName>
    </submittedName>
</protein>
<dbReference type="SUPFAM" id="SSF54631">
    <property type="entry name" value="CBS-domain pair"/>
    <property type="match status" value="1"/>
</dbReference>
<feature type="domain" description="CBS" evidence="3">
    <location>
        <begin position="82"/>
        <end position="142"/>
    </location>
</feature>
<feature type="domain" description="CBS" evidence="3">
    <location>
        <begin position="17"/>
        <end position="73"/>
    </location>
</feature>
<dbReference type="InterPro" id="IPR051257">
    <property type="entry name" value="Diverse_CBS-Domain"/>
</dbReference>
<dbReference type="Gene3D" id="3.10.580.10">
    <property type="entry name" value="CBS-domain"/>
    <property type="match status" value="1"/>
</dbReference>
<dbReference type="PANTHER" id="PTHR43080:SF2">
    <property type="entry name" value="CBS DOMAIN-CONTAINING PROTEIN"/>
    <property type="match status" value="1"/>
</dbReference>
<evidence type="ECO:0000259" key="3">
    <source>
        <dbReference type="PROSITE" id="PS51371"/>
    </source>
</evidence>
<comment type="caution">
    <text evidence="4">The sequence shown here is derived from an EMBL/GenBank/DDBJ whole genome shotgun (WGS) entry which is preliminary data.</text>
</comment>
<dbReference type="PANTHER" id="PTHR43080">
    <property type="entry name" value="CBS DOMAIN-CONTAINING PROTEIN CBSX3, MITOCHONDRIAL"/>
    <property type="match status" value="1"/>
</dbReference>
<sequence>MAVSIHNFFTKPVRYIMQEKVKIMEPQTTVAEAVKFMKENNLGFVVVELSPGKLGIVTENDLVFRVIGEGKDPKSTTLKEIATPEPVTVPQSASLEYALKLMRDRKVRRLIVVDEKKRPVGRLDQKFFFSSFVNVATGAPDSECKSWMERYIHDIMDYNVA</sequence>
<proteinExistence type="predicted"/>
<reference evidence="4" key="1">
    <citation type="journal article" date="2020" name="mSystems">
        <title>Genome- and Community-Level Interaction Insights into Carbon Utilization and Element Cycling Functions of Hydrothermarchaeota in Hydrothermal Sediment.</title>
        <authorList>
            <person name="Zhou Z."/>
            <person name="Liu Y."/>
            <person name="Xu W."/>
            <person name="Pan J."/>
            <person name="Luo Z.H."/>
            <person name="Li M."/>
        </authorList>
    </citation>
    <scope>NUCLEOTIDE SEQUENCE [LARGE SCALE GENOMIC DNA]</scope>
    <source>
        <strain evidence="4">SpSt-468</strain>
    </source>
</reference>
<dbReference type="InterPro" id="IPR000644">
    <property type="entry name" value="CBS_dom"/>
</dbReference>
<accession>A0A7C3ESX8</accession>